<gene>
    <name evidence="2" type="ORF">PSNMU_V1.4_AUG-EV-PASAV3_0068250</name>
</gene>
<dbReference type="SUPFAM" id="SSF50156">
    <property type="entry name" value="PDZ domain-like"/>
    <property type="match status" value="1"/>
</dbReference>
<feature type="region of interest" description="Disordered" evidence="1">
    <location>
        <begin position="1"/>
        <end position="147"/>
    </location>
</feature>
<organism evidence="2 3">
    <name type="scientific">Pseudo-nitzschia multistriata</name>
    <dbReference type="NCBI Taxonomy" id="183589"/>
    <lineage>
        <taxon>Eukaryota</taxon>
        <taxon>Sar</taxon>
        <taxon>Stramenopiles</taxon>
        <taxon>Ochrophyta</taxon>
        <taxon>Bacillariophyta</taxon>
        <taxon>Bacillariophyceae</taxon>
        <taxon>Bacillariophycidae</taxon>
        <taxon>Bacillariales</taxon>
        <taxon>Bacillariaceae</taxon>
        <taxon>Pseudo-nitzschia</taxon>
    </lineage>
</organism>
<evidence type="ECO:0000313" key="3">
    <source>
        <dbReference type="Proteomes" id="UP000291116"/>
    </source>
</evidence>
<dbReference type="Proteomes" id="UP000291116">
    <property type="component" value="Unassembled WGS sequence"/>
</dbReference>
<dbReference type="AlphaFoldDB" id="A0A448ZD22"/>
<feature type="compositionally biased region" description="Basic and acidic residues" evidence="1">
    <location>
        <begin position="84"/>
        <end position="98"/>
    </location>
</feature>
<feature type="compositionally biased region" description="Basic residues" evidence="1">
    <location>
        <begin position="71"/>
        <end position="83"/>
    </location>
</feature>
<dbReference type="InterPro" id="IPR036034">
    <property type="entry name" value="PDZ_sf"/>
</dbReference>
<evidence type="ECO:0008006" key="4">
    <source>
        <dbReference type="Google" id="ProtNLM"/>
    </source>
</evidence>
<name>A0A448ZD22_9STRA</name>
<feature type="compositionally biased region" description="Low complexity" evidence="1">
    <location>
        <begin position="36"/>
        <end position="54"/>
    </location>
</feature>
<reference evidence="2 3" key="1">
    <citation type="submission" date="2019-01" db="EMBL/GenBank/DDBJ databases">
        <authorList>
            <person name="Ferrante I. M."/>
        </authorList>
    </citation>
    <scope>NUCLEOTIDE SEQUENCE [LARGE SCALE GENOMIC DNA]</scope>
    <source>
        <strain evidence="2 3">B856</strain>
    </source>
</reference>
<evidence type="ECO:0000256" key="1">
    <source>
        <dbReference type="SAM" id="MobiDB-lite"/>
    </source>
</evidence>
<evidence type="ECO:0000313" key="2">
    <source>
        <dbReference type="EMBL" id="VEU39947.1"/>
    </source>
</evidence>
<dbReference type="OrthoDB" id="120383at2759"/>
<protein>
    <recommendedName>
        <fullName evidence="4">PDZ domain-containing protein</fullName>
    </recommendedName>
</protein>
<sequence>MIYDDDDDETPRKSNPSKNDGVGDFDRGERDRQSSEESSGAANSANSLDASNKSTPQATARTETIDPRQRATSKRTAKTKKSRRGENRGNDNPRAKRNDTKRKRNGRLVRLVSLGSSKDDRDETAATTSSTTRTTSVPPLPGNQYTATLRRRAVRKAEGNSAHPDNECGDISLGMKLIVAGGRVIVQSLISLSEGLASPAQLAGVIHRGDVLLAIGNLSLTNLPIDQLMEGLRPLSTPDSAGCYQRILDLRFEAGAGLNLLKLHEEEHTRPKDSLAPDPIFSIFPMVDNLSGLPLYEPQYDLDAYQTPNGGENKVDVDVDVVEEAKDKFPGDEEMALERRMTEEGLHKLTKDLNCLISATLAKERNSDRERYESEYFDWREDFPELLRRTISIVAEAENGEQLYRLTKKERLELGLKIMQTAKALELSMEEIDKGYTTRANKNWSSGGSLRSISSATVKRQYNMDGTITSYRLSCDNVDEDSIDSDGSLDEVDPDKLLLGLAARDEIWRKQVLSILDVAIDDMENRVEEKLEDSVLPAGGMDLTQQLGHFLFRENSAKVPKQVKSFSFPPPEITRVLFDLTTYIAAGANDDVTVFGASSKLSSHLSSFRSGTTSRSALFRADTVLATQFILDEALPHWLKAFRPLKVEDRAFLWPTQSNRGDSLSAAYTRSSDGDSLTLDSGGSTHISTAQNKKKEMREYLDYHAANNESRPELETCFLVTYFYTQKIVGTDLAKKQSIMNQKSFVETYGAYLQIPTCLSFAASVKDEVAISAVLEASRSDPSHRDAMREIEKSNASLFYNSGKLSALLQCLKGVRFELEEERRKILRDMCVSAYPDIQSWQVRDACLSLPKIDSNETREHSSDDTMEALYYSYLSHLLNPVDGHESARQDLNLVKEFCEWSVGVLPRKEKKITCMENFLNVASPSSSLHNSYRRDLMMLLNLSMTIENHDLALDLVDEILENKKLASNKEAVRRIACCLRTIGGTALASCSDTSKDTTLFEGLIRPLSLFEKMSTNQCSICQRSINLPEELFTLFNQWKVQTGSNGDDPKMYLLIDFVVESSKVPGNVIRALILWSGSNKIGCSLYSRVERLLCRGIHFAASNGELSGTLLRLKNARATFRELDDPITRHDSSGEKTKPSPVGIWGSMAEGALTIEK</sequence>
<feature type="compositionally biased region" description="Basic and acidic residues" evidence="1">
    <location>
        <begin position="24"/>
        <end position="35"/>
    </location>
</feature>
<feature type="compositionally biased region" description="Low complexity" evidence="1">
    <location>
        <begin position="125"/>
        <end position="136"/>
    </location>
</feature>
<proteinExistence type="predicted"/>
<accession>A0A448ZD22</accession>
<keyword evidence="3" id="KW-1185">Reference proteome</keyword>
<dbReference type="EMBL" id="CAACVS010000247">
    <property type="protein sequence ID" value="VEU39947.1"/>
    <property type="molecule type" value="Genomic_DNA"/>
</dbReference>